<evidence type="ECO:0000259" key="2">
    <source>
        <dbReference type="Pfam" id="PF03478"/>
    </source>
</evidence>
<gene>
    <name evidence="3" type="ORF">RJ639_039705</name>
</gene>
<dbReference type="InterPro" id="IPR051304">
    <property type="entry name" value="SCF_F-box_domain"/>
</dbReference>
<evidence type="ECO:0000313" key="4">
    <source>
        <dbReference type="Proteomes" id="UP001188597"/>
    </source>
</evidence>
<feature type="compositionally biased region" description="Low complexity" evidence="1">
    <location>
        <begin position="67"/>
        <end position="80"/>
    </location>
</feature>
<dbReference type="EMBL" id="JAVXUP010000391">
    <property type="protein sequence ID" value="KAK3029150.1"/>
    <property type="molecule type" value="Genomic_DNA"/>
</dbReference>
<accession>A0AA88WZ03</accession>
<protein>
    <recommendedName>
        <fullName evidence="2">KIB1-4 beta-propeller domain-containing protein</fullName>
    </recommendedName>
</protein>
<evidence type="ECO:0000256" key="1">
    <source>
        <dbReference type="SAM" id="MobiDB-lite"/>
    </source>
</evidence>
<name>A0AA88WZ03_9ASTE</name>
<proteinExistence type="predicted"/>
<dbReference type="PANTHER" id="PTHR47123">
    <property type="entry name" value="F-BOX PROTEIN SKIP23"/>
    <property type="match status" value="1"/>
</dbReference>
<feature type="region of interest" description="Disordered" evidence="1">
    <location>
        <begin position="51"/>
        <end position="80"/>
    </location>
</feature>
<dbReference type="PANTHER" id="PTHR47123:SF3">
    <property type="entry name" value="DUF295 DOMAIN-CONTAINING PROTEIN"/>
    <property type="match status" value="1"/>
</dbReference>
<keyword evidence="4" id="KW-1185">Reference proteome</keyword>
<feature type="compositionally biased region" description="Pro residues" evidence="1">
    <location>
        <begin position="52"/>
        <end position="66"/>
    </location>
</feature>
<feature type="domain" description="KIB1-4 beta-propeller" evidence="2">
    <location>
        <begin position="82"/>
        <end position="310"/>
    </location>
</feature>
<dbReference type="Proteomes" id="UP001188597">
    <property type="component" value="Unassembled WGS sequence"/>
</dbReference>
<dbReference type="AlphaFoldDB" id="A0AA88WZ03"/>
<dbReference type="Pfam" id="PF03478">
    <property type="entry name" value="Beta-prop_KIB1-4"/>
    <property type="match status" value="1"/>
</dbReference>
<dbReference type="InterPro" id="IPR005174">
    <property type="entry name" value="KIB1-4_b-propeller"/>
</dbReference>
<sequence>MSDSVESRWSHLPANLLHSISKLLDTPADTLRLRSVCGAWPSSLPLFKPTSPLLPSPSPSPSPPTPTSTASAAATSPSPTAPQGFYSLEFVETSKKNVGRKFEELKSILVKKAVVSSSPWTVSGDDYAIMAIHAGKLGFIKVGDEKWTLFDDPKQCDDVVYHKGCFYAVDYKGRTVVIGANLEAKEIAAPMPGRGGGQFKHLVKSGHDLYLVDKYMDPGHQMCFNEFLGDFAFEENNPEVQVHVKVFKLKQKEWEWVDSLGGDVFFVGDDCSYSVSARDFDGLKGDCIYFCDDEFQSDDLGELCTDIGVYRLKDSSCGSVASFASHSKLFWPPPTWLKPNLSASKK</sequence>
<evidence type="ECO:0000313" key="3">
    <source>
        <dbReference type="EMBL" id="KAK3029150.1"/>
    </source>
</evidence>
<reference evidence="3" key="1">
    <citation type="submission" date="2022-12" db="EMBL/GenBank/DDBJ databases">
        <title>Draft genome assemblies for two species of Escallonia (Escalloniales).</title>
        <authorList>
            <person name="Chanderbali A."/>
            <person name="Dervinis C."/>
            <person name="Anghel I."/>
            <person name="Soltis D."/>
            <person name="Soltis P."/>
            <person name="Zapata F."/>
        </authorList>
    </citation>
    <scope>NUCLEOTIDE SEQUENCE</scope>
    <source>
        <strain evidence="3">UCBG64.0493</strain>
        <tissue evidence="3">Leaf</tissue>
    </source>
</reference>
<organism evidence="3 4">
    <name type="scientific">Escallonia herrerae</name>
    <dbReference type="NCBI Taxonomy" id="1293975"/>
    <lineage>
        <taxon>Eukaryota</taxon>
        <taxon>Viridiplantae</taxon>
        <taxon>Streptophyta</taxon>
        <taxon>Embryophyta</taxon>
        <taxon>Tracheophyta</taxon>
        <taxon>Spermatophyta</taxon>
        <taxon>Magnoliopsida</taxon>
        <taxon>eudicotyledons</taxon>
        <taxon>Gunneridae</taxon>
        <taxon>Pentapetalae</taxon>
        <taxon>asterids</taxon>
        <taxon>campanulids</taxon>
        <taxon>Escalloniales</taxon>
        <taxon>Escalloniaceae</taxon>
        <taxon>Escallonia</taxon>
    </lineage>
</organism>
<comment type="caution">
    <text evidence="3">The sequence shown here is derived from an EMBL/GenBank/DDBJ whole genome shotgun (WGS) entry which is preliminary data.</text>
</comment>